<feature type="domain" description="Beta-lactamase-related" evidence="1">
    <location>
        <begin position="90"/>
        <end position="391"/>
    </location>
</feature>
<dbReference type="EMBL" id="JAPJZI010000001">
    <property type="protein sequence ID" value="MDA5399898.1"/>
    <property type="molecule type" value="Genomic_DNA"/>
</dbReference>
<dbReference type="RefSeq" id="WP_267991312.1">
    <property type="nucleotide sequence ID" value="NZ_JAPJZI010000001.1"/>
</dbReference>
<dbReference type="Pfam" id="PF00144">
    <property type="entry name" value="Beta-lactamase"/>
    <property type="match status" value="1"/>
</dbReference>
<dbReference type="GO" id="GO:0016787">
    <property type="term" value="F:hydrolase activity"/>
    <property type="evidence" value="ECO:0007669"/>
    <property type="project" value="UniProtKB-KW"/>
</dbReference>
<evidence type="ECO:0000259" key="1">
    <source>
        <dbReference type="Pfam" id="PF00144"/>
    </source>
</evidence>
<sequence>MKPLPGNEPRRLCGEFENSGFPNSLSMRVQAEVWHPDLVSVLSDIQMHLMLRTFAKTLLLACGLDAAQAGELEDIAEQAASKAPNYALGVAYAENGAKPVTMTFGPIHKNTDTPVSTDAQWHIGSITKSFTAALIMRLVDRGTLSLDAPVEDYLPKDKALMHAQWRALTLRQLLSHTSGLPANAPMEHFSKRSNENLHDLRREILAALWISPLSDQTGAYLYSNLGYLLAGFVAEEATGKPWEKLVLDELAVPLDLKSLGFGAPVKDGAPWGHGGFVLFKREVSPQADITDNPPWLGPAGTIHLSLNDLVLWGQAHLAACKGEADQFLSAKSCLAMQEIIAENYGLGWVIEDNKDPPHIWHNGSNTMWYAKLVILPDQDRVLAAATNVFHARRIDRLLDDMRLSND</sequence>
<accession>A0A9X3UIP2</accession>
<keyword evidence="2" id="KW-0378">Hydrolase</keyword>
<dbReference type="InterPro" id="IPR050491">
    <property type="entry name" value="AmpC-like"/>
</dbReference>
<dbReference type="AlphaFoldDB" id="A0A9X3UIP2"/>
<organism evidence="2 3">
    <name type="scientific">Hoeflea prorocentri</name>
    <dbReference type="NCBI Taxonomy" id="1922333"/>
    <lineage>
        <taxon>Bacteria</taxon>
        <taxon>Pseudomonadati</taxon>
        <taxon>Pseudomonadota</taxon>
        <taxon>Alphaproteobacteria</taxon>
        <taxon>Hyphomicrobiales</taxon>
        <taxon>Rhizobiaceae</taxon>
        <taxon>Hoeflea</taxon>
    </lineage>
</organism>
<dbReference type="Proteomes" id="UP001151234">
    <property type="component" value="Unassembled WGS sequence"/>
</dbReference>
<dbReference type="PANTHER" id="PTHR46825:SF9">
    <property type="entry name" value="BETA-LACTAMASE-RELATED DOMAIN-CONTAINING PROTEIN"/>
    <property type="match status" value="1"/>
</dbReference>
<dbReference type="InterPro" id="IPR001466">
    <property type="entry name" value="Beta-lactam-related"/>
</dbReference>
<gene>
    <name evidence="2" type="ORF">OQ273_15050</name>
</gene>
<name>A0A9X3UIP2_9HYPH</name>
<evidence type="ECO:0000313" key="3">
    <source>
        <dbReference type="Proteomes" id="UP001151234"/>
    </source>
</evidence>
<proteinExistence type="predicted"/>
<dbReference type="InterPro" id="IPR012338">
    <property type="entry name" value="Beta-lactam/transpept-like"/>
</dbReference>
<dbReference type="SUPFAM" id="SSF56601">
    <property type="entry name" value="beta-lactamase/transpeptidase-like"/>
    <property type="match status" value="1"/>
</dbReference>
<protein>
    <submittedName>
        <fullName evidence="2">Serine hydrolase</fullName>
    </submittedName>
</protein>
<dbReference type="PANTHER" id="PTHR46825">
    <property type="entry name" value="D-ALANYL-D-ALANINE-CARBOXYPEPTIDASE/ENDOPEPTIDASE AMPH"/>
    <property type="match status" value="1"/>
</dbReference>
<reference evidence="2" key="1">
    <citation type="submission" date="2022-11" db="EMBL/GenBank/DDBJ databases">
        <title>Draft genome sequence of Hoeflea poritis E7-10 and Hoeflea prorocentri PM5-8, separated from scleractinian coral Porites lutea and marine dinoflagellate.</title>
        <authorList>
            <person name="Zhang G."/>
            <person name="Wei Q."/>
            <person name="Cai L."/>
        </authorList>
    </citation>
    <scope>NUCLEOTIDE SEQUENCE</scope>
    <source>
        <strain evidence="2">PM5-8</strain>
    </source>
</reference>
<evidence type="ECO:0000313" key="2">
    <source>
        <dbReference type="EMBL" id="MDA5399898.1"/>
    </source>
</evidence>
<keyword evidence="3" id="KW-1185">Reference proteome</keyword>
<dbReference type="Gene3D" id="3.40.710.10">
    <property type="entry name" value="DD-peptidase/beta-lactamase superfamily"/>
    <property type="match status" value="1"/>
</dbReference>
<comment type="caution">
    <text evidence="2">The sequence shown here is derived from an EMBL/GenBank/DDBJ whole genome shotgun (WGS) entry which is preliminary data.</text>
</comment>